<dbReference type="Gene3D" id="3.30.559.10">
    <property type="entry name" value="Chloramphenicol acetyltransferase-like domain"/>
    <property type="match status" value="4"/>
</dbReference>
<dbReference type="Proteomes" id="UP000003860">
    <property type="component" value="Unassembled WGS sequence"/>
</dbReference>
<dbReference type="Gene3D" id="3.40.50.980">
    <property type="match status" value="4"/>
</dbReference>
<dbReference type="PANTHER" id="PTHR45527">
    <property type="entry name" value="NONRIBOSOMAL PEPTIDE SYNTHETASE"/>
    <property type="match status" value="1"/>
</dbReference>
<dbReference type="InterPro" id="IPR045851">
    <property type="entry name" value="AMP-bd_C_sf"/>
</dbReference>
<dbReference type="Pfam" id="PF13193">
    <property type="entry name" value="AMP-binding_C"/>
    <property type="match status" value="2"/>
</dbReference>
<evidence type="ECO:0000256" key="2">
    <source>
        <dbReference type="ARBA" id="ARBA00006432"/>
    </source>
</evidence>
<dbReference type="Gene3D" id="3.30.559.30">
    <property type="entry name" value="Nonribosomal peptide synthetase, condensation domain"/>
    <property type="match status" value="4"/>
</dbReference>
<dbReference type="NCBIfam" id="TIGR01733">
    <property type="entry name" value="AA-adenyl-dom"/>
    <property type="match status" value="2"/>
</dbReference>
<dbReference type="InterPro" id="IPR000873">
    <property type="entry name" value="AMP-dep_synth/lig_dom"/>
</dbReference>
<dbReference type="SUPFAM" id="SSF52777">
    <property type="entry name" value="CoA-dependent acyltransferases"/>
    <property type="match status" value="8"/>
</dbReference>
<keyword evidence="9" id="KW-1185">Reference proteome</keyword>
<dbReference type="InterPro" id="IPR020845">
    <property type="entry name" value="AMP-binding_CS"/>
</dbReference>
<dbReference type="PANTHER" id="PTHR45527:SF1">
    <property type="entry name" value="FATTY ACID SYNTHASE"/>
    <property type="match status" value="1"/>
</dbReference>
<dbReference type="GO" id="GO:0003824">
    <property type="term" value="F:catalytic activity"/>
    <property type="evidence" value="ECO:0007669"/>
    <property type="project" value="InterPro"/>
</dbReference>
<keyword evidence="4" id="KW-0597">Phosphoprotein</keyword>
<dbReference type="FunFam" id="2.30.38.10:FF:000001">
    <property type="entry name" value="Non-ribosomal peptide synthetase PvdI"/>
    <property type="match status" value="1"/>
</dbReference>
<dbReference type="FunFam" id="3.30.300.30:FF:000015">
    <property type="entry name" value="Nonribosomal peptide synthase SidD"/>
    <property type="match status" value="1"/>
</dbReference>
<proteinExistence type="inferred from homology"/>
<comment type="similarity">
    <text evidence="2">Belongs to the ATP-dependent AMP-binding enzyme family.</text>
</comment>
<gene>
    <name evidence="8" type="ORF">Cpap_3242</name>
</gene>
<dbReference type="Gene3D" id="1.10.1200.10">
    <property type="entry name" value="ACP-like"/>
    <property type="match status" value="2"/>
</dbReference>
<dbReference type="CDD" id="cd19534">
    <property type="entry name" value="E_NRPS"/>
    <property type="match status" value="1"/>
</dbReference>
<dbReference type="SUPFAM" id="SSF56801">
    <property type="entry name" value="Acetyl-CoA synthetase-like"/>
    <property type="match status" value="2"/>
</dbReference>
<dbReference type="Gene3D" id="2.30.38.10">
    <property type="entry name" value="Luciferase, Domain 3"/>
    <property type="match status" value="2"/>
</dbReference>
<keyword evidence="3" id="KW-0596">Phosphopantetheine</keyword>
<dbReference type="OrthoDB" id="9765680at2"/>
<dbReference type="InterPro" id="IPR009081">
    <property type="entry name" value="PP-bd_ACP"/>
</dbReference>
<reference evidence="8" key="1">
    <citation type="submission" date="2009-07" db="EMBL/GenBank/DDBJ databases">
        <authorList>
            <consortium name="US DOE Joint Genome Institute (JGI-PGF)"/>
            <person name="Lucas S."/>
            <person name="Copeland A."/>
            <person name="Lapidus A."/>
            <person name="Glavina del Rio T."/>
            <person name="Tice H."/>
            <person name="Bruce D."/>
            <person name="Goodwin L."/>
            <person name="Pitluck S."/>
            <person name="Larimer F."/>
            <person name="Land M.L."/>
            <person name="Mouttaki H."/>
            <person name="He Z."/>
            <person name="Zhou J."/>
            <person name="Hemme C.L."/>
        </authorList>
    </citation>
    <scope>NUCLEOTIDE SEQUENCE [LARGE SCALE GENOMIC DNA]</scope>
    <source>
        <strain evidence="8">DSM 2782</strain>
    </source>
</reference>
<name>F1TA76_9FIRM</name>
<dbReference type="PROSITE" id="PS00455">
    <property type="entry name" value="AMP_BINDING"/>
    <property type="match status" value="2"/>
</dbReference>
<dbReference type="GO" id="GO:0005829">
    <property type="term" value="C:cytosol"/>
    <property type="evidence" value="ECO:0007669"/>
    <property type="project" value="TreeGrafter"/>
</dbReference>
<organism evidence="8 9">
    <name type="scientific">Ruminiclostridium papyrosolvens DSM 2782</name>
    <dbReference type="NCBI Taxonomy" id="588581"/>
    <lineage>
        <taxon>Bacteria</taxon>
        <taxon>Bacillati</taxon>
        <taxon>Bacillota</taxon>
        <taxon>Clostridia</taxon>
        <taxon>Eubacteriales</taxon>
        <taxon>Oscillospiraceae</taxon>
        <taxon>Ruminiclostridium</taxon>
    </lineage>
</organism>
<dbReference type="InterPro" id="IPR025110">
    <property type="entry name" value="AMP-bd_C"/>
</dbReference>
<keyword evidence="5" id="KW-0677">Repeat</keyword>
<reference evidence="8" key="2">
    <citation type="submission" date="2011-01" db="EMBL/GenBank/DDBJ databases">
        <title>The Non-contiguous Finished genome of Clostridium papyrosolvens.</title>
        <authorList>
            <person name="Lucas S."/>
            <person name="Copeland A."/>
            <person name="Lapidus A."/>
            <person name="Cheng J.-F."/>
            <person name="Goodwin L."/>
            <person name="Pitluck S."/>
            <person name="Misra M."/>
            <person name="Chertkov O."/>
            <person name="Detter J.C."/>
            <person name="Han C."/>
            <person name="Tapia R."/>
            <person name="Land M."/>
            <person name="Hauser L."/>
            <person name="Kyrpides N."/>
            <person name="Ivanova N."/>
            <person name="Pagani I."/>
            <person name="Mouttaki H."/>
            <person name="He Z."/>
            <person name="Zhou J."/>
            <person name="Hemme C.L."/>
            <person name="Woyke T."/>
        </authorList>
    </citation>
    <scope>NUCLEOTIDE SEQUENCE [LARGE SCALE GENOMIC DNA]</scope>
    <source>
        <strain evidence="8">DSM 2782</strain>
    </source>
</reference>
<dbReference type="STRING" id="588581.Cpap_3242"/>
<dbReference type="EMBL" id="ACXX02000003">
    <property type="protein sequence ID" value="EGD48818.1"/>
    <property type="molecule type" value="Genomic_DNA"/>
</dbReference>
<dbReference type="FunFam" id="1.10.1200.10:FF:000005">
    <property type="entry name" value="Nonribosomal peptide synthetase 1"/>
    <property type="match status" value="1"/>
</dbReference>
<dbReference type="Pfam" id="PF00550">
    <property type="entry name" value="PP-binding"/>
    <property type="match status" value="2"/>
</dbReference>
<dbReference type="GO" id="GO:0017000">
    <property type="term" value="P:antibiotic biosynthetic process"/>
    <property type="evidence" value="ECO:0007669"/>
    <property type="project" value="UniProtKB-KW"/>
</dbReference>
<dbReference type="GO" id="GO:0008610">
    <property type="term" value="P:lipid biosynthetic process"/>
    <property type="evidence" value="ECO:0007669"/>
    <property type="project" value="UniProtKB-ARBA"/>
</dbReference>
<comment type="caution">
    <text evidence="8">The sequence shown here is derived from an EMBL/GenBank/DDBJ whole genome shotgun (WGS) entry which is preliminary data.</text>
</comment>
<sequence length="3028" mass="348701">MDKDLLNRIQKLTYEQRKELEEELGYSLEELVQETDEFNQEEAAEFTDIQALDKQEYYIVSSSQKRIFTVCQLDGTGTVYNIPLIMEIEGYLDKRRLQDAFCAIVRRHESLRTYFEIQDDRVVQKINEDLVLRVNFVELQAGENEEKFIDAAIRPFDLSTAPLIRVTVIQKNENQHIIVIDVHHIAADGISVDIMLSDLKELYEGRPLQPLRLQYRDYAIWQNESTKKGLFKKQQDYWKKVFSEPVPILELPMDYKRPLIQSFEGDRIDFVLSQKTTEMLKGLTAKTGTTLYMLLFCVYNILMYKYTSQEDLVVGTPVSGRTHADLQDIIGMFVNTIAIRSYPEGKKTFLQYLEEMKQTTLKAFDNQDCQFEFLTDKLPSKRDMSRNPLFDTMFVFEDVANTSIQLGGLVFKKYNKRFKFSKFDLTLIASEENNRLHFQIEYCVKLFARDTIKRLTVHLQELITSILHNPHETLENLNILASQEKRQLLEDFCSTDRDYNKEKTIQELFEEQAKEVPEKIAVFDEDKKLTYSLINTQANQVAKILVKKGVTSGTLVAVTGEPSATMIIGIIGILKAGGAYLPISDNYPKSRVEYMLEDSKTTILLCTSKLEYTPEFNGEFLIMDEMLRETVFGETCSLVGRSTPQDLAYVIYTSGSTGKPKGVMVGHIGIANLKSYFEHDLNINKEDNILQFASISFDASVWEIMMALLIGGTLYIPRKDTINDLRKMEKFINDNNITVATLPPAYAVHLESDNIHALKLLITAGSETTDAIVKKWSSKLQYINAYGPTETTVCATYWRANEANTEVISIGKPIPNTKVYILDKKNQLVPIGVRGQICISGDGLAKGYLNQPELTRIKFIEHPFLPNEKMYLTGDVGKWTPDGLIQFMGRQDYQVKIRGFRIELGEIEEQLLKIEQIKETIVLDKQDSNNNKYLVAFYTGIKELDAAYIKRHLSKELPDYMIPSYFVKTEEMPLTQHGKVDRNALLELQFETGNGENTEYAEPRNKVESNLCKIWKQILNAKQIGIDDSFFDLGGDSIKAIQIASRLNKYKMKLEIKDLLSNPTIREVAFYVREIGAASIVDEALEGEVALSPIQEWFFEQKLKKENHWNQAVLLYKSEGFSEDIVKRVFDKIIKQHDALRMTYTRDKDKVRQYLKNPLKEPLYTYEVQNIAPEENIKAFIEKTATGIQKELDLEKGPMVKLGLFQTHKGAYLLIVIHHLVVDAVSFRIIMEDFVHGYKQIQAGRKVELFDKTCSYRQWTNALRDYVKAKELQGEKQYWKNIVAQYSPLPVDNEVITRKVCNSNNIEIVLGETETKQFLREAHKAYNTEANDLLLSALGLALKKWIGINSILVSMEGHGREKIGKYIDVSRTVGWFTTQYPLLLDMKNTYISCIIKKTKETIRNIPDKGIGYQIIKYLGEDTDYKELAYANEISFNYLGEFGQDIDKEVVEISDFGVGECSSTDNESLWKISINGSITGSKLKFQINYDMREYKEDNISEFAKIYMNELLAVISHCVNKKERELTPYDVGASKISLTDFEEIGRQYPLNEIQSIYRLTPMQEGLFFHYLKDENPALYFEQLTMNVEELNPDIIQKSFNYLTQKYDVFRTLFIYKNVENALQIVFKNMESKVSYQNISNYTEIEKEKYIEKVKKQEIDRGFFITREKLVRLSIIKVRVNEFKMIWNFHHIIMDGWCLGIILKDFFEAYGSLALGKEIKHTPVTEYKNYIEWIEKQDKEIAIRYWKNYLEEYAQPAKPLHMRKKDKGYAKGEYLFSLDKDTTTDLINIAQKNQVTLNSVFLSVWAILLQRYNNSEDVAFGSVVSCRPTAIEGIEDMVGLFINTLPVRVKSEKEITFIELLKKVNSDFMISNEYSYCSLADIQSLTAPNDSLINHIMVFENYPVEMNAEHFGVHLSKIEAHEQANYDFNIIIGPGEETIIKFSYNKRMYDQYSITEMAGHFQQLIVKIIKNPLEELDSLDILTENEKKELLIDFNNTERQFIKDKTIQELFEEVVKQKPDYIAVQDEDKKLTYIELNEKANTVADFLVKMGVEKGKIVAVTGERTVEVIIGILGILKAGGAYLPVDYTYPVHRIDYMLQDSKTDILLCCSDIECNMKFDGKIVYYTDINASSVNEYFGEGSIRSKAEDTAYVIYTSGSTGKPKGVMVNHIGVANLKDYFQKDLKILQSDNILQFANLSFDASVWEFTMALLIGGTLSIPSNDTIGDFSKLGAYINKNNITIATFPPAYVTYLESDKIHSLRKLITAGSETSEAIVDKWSKTTEYINAYGPTETTVCATVCTDCSKQQNRLSIGKPISNFKVYVLDKFHRLVPKGVAGQLCISGVGLAKGYLNQEKMTNEKFIPNPFLLGEKMYLTGDLARWLPDGNLEFLGRMDYQVKIRGFRIELGEIEASMLKHEQINEVAVIDKEDSAGNRYLVAYYTANQELEKSEIKKVLIADLPDYMIPSYFVYLSKMPLTRNGKIDRKALLTEGIERIEASDFEVAGNTTEEKILAIWKEILGSDKVGINDNFFEIGGHSLKATVLLSRIYKEFNVEIPIKQLYILQAVKEIAAYIKNCDKTIYCPIASIEKREYYLVSSVQKRLFTINMIDKESLVYNMPFVMKIKGEVDYLKFKNIFETIVQRHEALRTSFEMVGDEIYQKIHDKVATAFDWKDLKENETIDSAICEFIRPFQLKDESLIRIRFIMKSQNEHFMMIDMHHIICDGVSMNIILREMAGLHQGQILPKNRVQYKDFTEWKEKNRDKGQQEEFWTKELKGKLPDFELPLDYERGAIQQYEGNRIQFAIDKATTEKLNILAKETGSTLYMILLAAYTILLHKYSGEEDIIVGSIVSGRNHPDIQDTVGMFVNTIAIRNYPTKEKTIIQYLGEVREKVLNVLENQDYEFETLLNNLDIKKAAGRNPLFDTMFVLQNIEITSLNIDNLVFEDYEVSLKISKFDITFNGVEQNESLYFDVEYCIGLYKRDTIEQMTIHYGKIVEAMVKNREQLIGDINLVGENLTSHKLDNLNELDFIF</sequence>
<dbReference type="InterPro" id="IPR023213">
    <property type="entry name" value="CAT-like_dom_sf"/>
</dbReference>
<dbReference type="FunFam" id="3.30.300.30:FF:000010">
    <property type="entry name" value="Enterobactin synthetase component F"/>
    <property type="match status" value="1"/>
</dbReference>
<dbReference type="PROSITE" id="PS50075">
    <property type="entry name" value="CARRIER"/>
    <property type="match status" value="2"/>
</dbReference>
<dbReference type="GO" id="GO:0044550">
    <property type="term" value="P:secondary metabolite biosynthetic process"/>
    <property type="evidence" value="ECO:0007669"/>
    <property type="project" value="UniProtKB-ARBA"/>
</dbReference>
<dbReference type="InterPro" id="IPR010071">
    <property type="entry name" value="AA_adenyl_dom"/>
</dbReference>
<evidence type="ECO:0000256" key="4">
    <source>
        <dbReference type="ARBA" id="ARBA00022553"/>
    </source>
</evidence>
<dbReference type="CDD" id="cd19543">
    <property type="entry name" value="DCL_NRPS"/>
    <property type="match status" value="1"/>
</dbReference>
<accession>F1TA76</accession>
<evidence type="ECO:0000313" key="9">
    <source>
        <dbReference type="Proteomes" id="UP000003860"/>
    </source>
</evidence>
<dbReference type="RefSeq" id="WP_004618116.1">
    <property type="nucleotide sequence ID" value="NZ_ACXX02000003.1"/>
</dbReference>
<dbReference type="Pfam" id="PF00668">
    <property type="entry name" value="Condensation"/>
    <property type="match status" value="4"/>
</dbReference>
<evidence type="ECO:0000256" key="6">
    <source>
        <dbReference type="ARBA" id="ARBA00023194"/>
    </source>
</evidence>
<dbReference type="GO" id="GO:0043041">
    <property type="term" value="P:amino acid activation for nonribosomal peptide biosynthetic process"/>
    <property type="evidence" value="ECO:0007669"/>
    <property type="project" value="TreeGrafter"/>
</dbReference>
<feature type="domain" description="Carrier" evidence="7">
    <location>
        <begin position="1002"/>
        <end position="1076"/>
    </location>
</feature>
<dbReference type="SUPFAM" id="SSF47336">
    <property type="entry name" value="ACP-like"/>
    <property type="match status" value="2"/>
</dbReference>
<dbReference type="Pfam" id="PF00501">
    <property type="entry name" value="AMP-binding"/>
    <property type="match status" value="2"/>
</dbReference>
<protein>
    <submittedName>
        <fullName evidence="8">Amino acid adenylation domain protein</fullName>
    </submittedName>
</protein>
<dbReference type="NCBIfam" id="NF003417">
    <property type="entry name" value="PRK04813.1"/>
    <property type="match status" value="2"/>
</dbReference>
<evidence type="ECO:0000256" key="1">
    <source>
        <dbReference type="ARBA" id="ARBA00001957"/>
    </source>
</evidence>
<evidence type="ECO:0000256" key="5">
    <source>
        <dbReference type="ARBA" id="ARBA00022737"/>
    </source>
</evidence>
<dbReference type="CDD" id="cd19531">
    <property type="entry name" value="LCL_NRPS-like"/>
    <property type="match status" value="2"/>
</dbReference>
<evidence type="ECO:0000256" key="3">
    <source>
        <dbReference type="ARBA" id="ARBA00022450"/>
    </source>
</evidence>
<dbReference type="PROSITE" id="PS00012">
    <property type="entry name" value="PHOSPHOPANTETHEINE"/>
    <property type="match status" value="1"/>
</dbReference>
<dbReference type="InterPro" id="IPR001242">
    <property type="entry name" value="Condensation_dom"/>
</dbReference>
<dbReference type="Gene3D" id="3.30.300.30">
    <property type="match status" value="2"/>
</dbReference>
<dbReference type="GO" id="GO:0031177">
    <property type="term" value="F:phosphopantetheine binding"/>
    <property type="evidence" value="ECO:0007669"/>
    <property type="project" value="TreeGrafter"/>
</dbReference>
<feature type="domain" description="Carrier" evidence="7">
    <location>
        <begin position="2499"/>
        <end position="2574"/>
    </location>
</feature>
<dbReference type="InterPro" id="IPR006162">
    <property type="entry name" value="Ppantetheine_attach_site"/>
</dbReference>
<comment type="cofactor">
    <cofactor evidence="1">
        <name>pantetheine 4'-phosphate</name>
        <dbReference type="ChEBI" id="CHEBI:47942"/>
    </cofactor>
</comment>
<evidence type="ECO:0000259" key="7">
    <source>
        <dbReference type="PROSITE" id="PS50075"/>
    </source>
</evidence>
<dbReference type="FunFam" id="3.40.50.980:FF:000001">
    <property type="entry name" value="Non-ribosomal peptide synthetase"/>
    <property type="match status" value="2"/>
</dbReference>
<evidence type="ECO:0000313" key="8">
    <source>
        <dbReference type="EMBL" id="EGD48818.1"/>
    </source>
</evidence>
<dbReference type="eggNOG" id="COG1020">
    <property type="taxonomic scope" value="Bacteria"/>
</dbReference>
<dbReference type="NCBIfam" id="TIGR01720">
    <property type="entry name" value="NRPS-para261"/>
    <property type="match status" value="1"/>
</dbReference>
<keyword evidence="6" id="KW-0045">Antibiotic biosynthesis</keyword>
<dbReference type="InterPro" id="IPR010060">
    <property type="entry name" value="NRPS_synth"/>
</dbReference>
<dbReference type="InterPro" id="IPR036736">
    <property type="entry name" value="ACP-like_sf"/>
</dbReference>
<dbReference type="FunFam" id="3.40.50.12780:FF:000012">
    <property type="entry name" value="Non-ribosomal peptide synthetase"/>
    <property type="match status" value="2"/>
</dbReference>